<gene>
    <name evidence="2" type="ORF">SAZU_5657</name>
</gene>
<feature type="compositionally biased region" description="Polar residues" evidence="1">
    <location>
        <begin position="1"/>
        <end position="16"/>
    </location>
</feature>
<feature type="region of interest" description="Disordered" evidence="1">
    <location>
        <begin position="1"/>
        <end position="26"/>
    </location>
</feature>
<dbReference type="EMBL" id="DF968352">
    <property type="protein sequence ID" value="GAP50798.1"/>
    <property type="molecule type" value="Genomic_DNA"/>
</dbReference>
<name>A0A0K8PSS5_STRAJ</name>
<dbReference type="Pfam" id="PF19463">
    <property type="entry name" value="DUF6000"/>
    <property type="match status" value="1"/>
</dbReference>
<accession>A0A0K8PSS5</accession>
<sequence length="238" mass="26772">MPYLDTSANYRTQSHQGKGGVGSVPRQQGKIGRVIRDPHDDAELLALVRRYVTPERRYLKLGGSLLRMQSPECDRFMRDLCEDAGLITLDEITTLLEGSWRERRTAAWLVAVSRRTEFRERLGELLLASEVCCVGLAYSVALASFGTARDADLLAAYLDRYLCRPDLAYDQTVVMGALHFIDLNLGGGHADRFREPGGLWQQWLHDAPHMQGDSDPIPFFLSLIRRLCAFVDECAEAL</sequence>
<proteinExistence type="predicted"/>
<dbReference type="InterPro" id="IPR046042">
    <property type="entry name" value="DUF6000"/>
</dbReference>
<reference evidence="2" key="1">
    <citation type="journal article" date="2015" name="Genome Announc.">
        <title>Draft Genome Sequence of Thiostrepton-Producing Streptomyces azureus ATCC 14921.</title>
        <authorList>
            <person name="Sakihara K."/>
            <person name="Maeda J."/>
            <person name="Tashiro K."/>
            <person name="Fujino Y."/>
            <person name="Kuhara S."/>
            <person name="Ohshima T."/>
            <person name="Ogata S."/>
            <person name="Doi K."/>
        </authorList>
    </citation>
    <scope>NUCLEOTIDE SEQUENCE [LARGE SCALE GENOMIC DNA]</scope>
    <source>
        <strain evidence="2">ATCC14921</strain>
    </source>
</reference>
<evidence type="ECO:0000313" key="3">
    <source>
        <dbReference type="Proteomes" id="UP000053859"/>
    </source>
</evidence>
<dbReference type="PATRIC" id="fig|146537.3.peg.5956"/>
<evidence type="ECO:0000256" key="1">
    <source>
        <dbReference type="SAM" id="MobiDB-lite"/>
    </source>
</evidence>
<keyword evidence="3" id="KW-1185">Reference proteome</keyword>
<dbReference type="AlphaFoldDB" id="A0A0K8PSS5"/>
<protein>
    <submittedName>
        <fullName evidence="2">Uncharacterized protein</fullName>
    </submittedName>
</protein>
<dbReference type="Proteomes" id="UP000053859">
    <property type="component" value="Unassembled WGS sequence"/>
</dbReference>
<organism evidence="2 3">
    <name type="scientific">Streptomyces azureus</name>
    <dbReference type="NCBI Taxonomy" id="146537"/>
    <lineage>
        <taxon>Bacteria</taxon>
        <taxon>Bacillati</taxon>
        <taxon>Actinomycetota</taxon>
        <taxon>Actinomycetes</taxon>
        <taxon>Kitasatosporales</taxon>
        <taxon>Streptomycetaceae</taxon>
        <taxon>Streptomyces</taxon>
    </lineage>
</organism>
<evidence type="ECO:0000313" key="2">
    <source>
        <dbReference type="EMBL" id="GAP50798.1"/>
    </source>
</evidence>